<dbReference type="CDD" id="cd05233">
    <property type="entry name" value="SDR_c"/>
    <property type="match status" value="1"/>
</dbReference>
<evidence type="ECO:0000256" key="2">
    <source>
        <dbReference type="ARBA" id="ARBA00023002"/>
    </source>
</evidence>
<dbReference type="InterPro" id="IPR002347">
    <property type="entry name" value="SDR_fam"/>
</dbReference>
<dbReference type="PANTHER" id="PTHR42901:SF1">
    <property type="entry name" value="ALCOHOL DEHYDROGENASE"/>
    <property type="match status" value="1"/>
</dbReference>
<protein>
    <submittedName>
        <fullName evidence="4">Ribitol 2-dehydrogenase</fullName>
        <ecNumber evidence="4">1.1.1.56</ecNumber>
    </submittedName>
</protein>
<dbReference type="GO" id="GO:0050255">
    <property type="term" value="F:ribitol 2-dehydrogenase (NAD+) activity"/>
    <property type="evidence" value="ECO:0007669"/>
    <property type="project" value="UniProtKB-EC"/>
</dbReference>
<dbReference type="Pfam" id="PF00106">
    <property type="entry name" value="adh_short"/>
    <property type="match status" value="1"/>
</dbReference>
<keyword evidence="2 4" id="KW-0560">Oxidoreductase</keyword>
<dbReference type="EC" id="1.1.1.56" evidence="4"/>
<evidence type="ECO:0000256" key="1">
    <source>
        <dbReference type="ARBA" id="ARBA00006484"/>
    </source>
</evidence>
<dbReference type="PANTHER" id="PTHR42901">
    <property type="entry name" value="ALCOHOL DEHYDROGENASE"/>
    <property type="match status" value="1"/>
</dbReference>
<reference evidence="4 5" key="1">
    <citation type="submission" date="2020-02" db="EMBL/GenBank/DDBJ databases">
        <title>Sequencing the genomes of 1000 actinobacteria strains.</title>
        <authorList>
            <person name="Klenk H.-P."/>
        </authorList>
    </citation>
    <scope>NUCLEOTIDE SEQUENCE [LARGE SCALE GENOMIC DNA]</scope>
    <source>
        <strain evidence="4 5">DSM 27960</strain>
    </source>
</reference>
<dbReference type="RefSeq" id="WP_167152062.1">
    <property type="nucleotide sequence ID" value="NZ_JAAMOX010000003.1"/>
</dbReference>
<dbReference type="InterPro" id="IPR036291">
    <property type="entry name" value="NAD(P)-bd_dom_sf"/>
</dbReference>
<dbReference type="PRINTS" id="PR00080">
    <property type="entry name" value="SDRFAMILY"/>
</dbReference>
<evidence type="ECO:0000313" key="5">
    <source>
        <dbReference type="Proteomes" id="UP000541033"/>
    </source>
</evidence>
<name>A0A7X5R4B5_9MICO</name>
<dbReference type="PRINTS" id="PR00081">
    <property type="entry name" value="GDHRDH"/>
</dbReference>
<sequence>MTTPSSSDKNAPIFHGSVAIVTGASSGLGREYSRMLVANGARVLLVGRSQLRLQALADELGDAVVPLSLDVGAVGAAQQAVDAALAAFGRLDMVLPNAGLYADGQVDEVPEDRLHEIVAANVFGVMALVSASLPLLRVGGGDILVTSSVSGHQTISWEPIYTATKHAVHSYVSAVRQQLAGTNIRVGAVAPGVVLNELWGFAEGGDGVEQLVSDRVAEAGGILSTDVAEAVLFMLSRPRHVTIRDLVILPSGQAI</sequence>
<dbReference type="AlphaFoldDB" id="A0A7X5R4B5"/>
<proteinExistence type="inferred from homology"/>
<dbReference type="PROSITE" id="PS00061">
    <property type="entry name" value="ADH_SHORT"/>
    <property type="match status" value="1"/>
</dbReference>
<comment type="similarity">
    <text evidence="1 3">Belongs to the short-chain dehydrogenases/reductases (SDR) family.</text>
</comment>
<dbReference type="InterPro" id="IPR020904">
    <property type="entry name" value="Sc_DH/Rdtase_CS"/>
</dbReference>
<dbReference type="Gene3D" id="3.40.50.720">
    <property type="entry name" value="NAD(P)-binding Rossmann-like Domain"/>
    <property type="match status" value="1"/>
</dbReference>
<evidence type="ECO:0000313" key="4">
    <source>
        <dbReference type="EMBL" id="NIH55127.1"/>
    </source>
</evidence>
<dbReference type="EMBL" id="JAAMOX010000003">
    <property type="protein sequence ID" value="NIH55127.1"/>
    <property type="molecule type" value="Genomic_DNA"/>
</dbReference>
<gene>
    <name evidence="4" type="ORF">FHX76_003042</name>
</gene>
<organism evidence="4 5">
    <name type="scientific">Lysinibacter cavernae</name>
    <dbReference type="NCBI Taxonomy" id="1640652"/>
    <lineage>
        <taxon>Bacteria</taxon>
        <taxon>Bacillati</taxon>
        <taxon>Actinomycetota</taxon>
        <taxon>Actinomycetes</taxon>
        <taxon>Micrococcales</taxon>
        <taxon>Microbacteriaceae</taxon>
        <taxon>Lysinibacter</taxon>
    </lineage>
</organism>
<evidence type="ECO:0000256" key="3">
    <source>
        <dbReference type="RuleBase" id="RU000363"/>
    </source>
</evidence>
<comment type="caution">
    <text evidence="4">The sequence shown here is derived from an EMBL/GenBank/DDBJ whole genome shotgun (WGS) entry which is preliminary data.</text>
</comment>
<dbReference type="SUPFAM" id="SSF51735">
    <property type="entry name" value="NAD(P)-binding Rossmann-fold domains"/>
    <property type="match status" value="1"/>
</dbReference>
<accession>A0A7X5R4B5</accession>
<dbReference type="Proteomes" id="UP000541033">
    <property type="component" value="Unassembled WGS sequence"/>
</dbReference>
<keyword evidence="5" id="KW-1185">Reference proteome</keyword>